<dbReference type="KEGG" id="pfla:Pflav_014230"/>
<reference evidence="2 3" key="1">
    <citation type="submission" date="2020-03" db="EMBL/GenBank/DDBJ databases">
        <title>Whole genome shotgun sequence of Phytohabitans flavus NBRC 107702.</title>
        <authorList>
            <person name="Komaki H."/>
            <person name="Tamura T."/>
        </authorList>
    </citation>
    <scope>NUCLEOTIDE SEQUENCE [LARGE SCALE GENOMIC DNA]</scope>
    <source>
        <strain evidence="2 3">NBRC 107702</strain>
    </source>
</reference>
<reference evidence="2 3" key="2">
    <citation type="submission" date="2020-03" db="EMBL/GenBank/DDBJ databases">
        <authorList>
            <person name="Ichikawa N."/>
            <person name="Kimura A."/>
            <person name="Kitahashi Y."/>
            <person name="Uohara A."/>
        </authorList>
    </citation>
    <scope>NUCLEOTIDE SEQUENCE [LARGE SCALE GENOMIC DNA]</scope>
    <source>
        <strain evidence="2 3">NBRC 107702</strain>
    </source>
</reference>
<feature type="compositionally biased region" description="Polar residues" evidence="1">
    <location>
        <begin position="1"/>
        <end position="11"/>
    </location>
</feature>
<evidence type="ECO:0000313" key="3">
    <source>
        <dbReference type="Proteomes" id="UP000502508"/>
    </source>
</evidence>
<sequence>MLEQESMTPASQEGEPVRDQTAERAPADAKGAGGKSKPFFILYLDGPEYVEELHRLTFWVDNLLIPVYGAEATSSTPWCPRWREHPEAIAYLHGLWLAWQDKTGKDAAPSNPADWHQVYLWPTMDALRNPNGPFSGCKAGSHRPKERPYIERDNFMD</sequence>
<dbReference type="Proteomes" id="UP000502508">
    <property type="component" value="Chromosome"/>
</dbReference>
<dbReference type="RefSeq" id="WP_232071039.1">
    <property type="nucleotide sequence ID" value="NZ_AP022870.1"/>
</dbReference>
<gene>
    <name evidence="2" type="ORF">Pflav_014230</name>
</gene>
<evidence type="ECO:0000256" key="1">
    <source>
        <dbReference type="SAM" id="MobiDB-lite"/>
    </source>
</evidence>
<keyword evidence="3" id="KW-1185">Reference proteome</keyword>
<name>A0A6F8XMH6_9ACTN</name>
<protein>
    <recommendedName>
        <fullName evidence="4">DUF4913 domain-containing protein</fullName>
    </recommendedName>
</protein>
<dbReference type="AlphaFoldDB" id="A0A6F8XMH6"/>
<evidence type="ECO:0000313" key="2">
    <source>
        <dbReference type="EMBL" id="BCB75013.1"/>
    </source>
</evidence>
<organism evidence="2 3">
    <name type="scientific">Phytohabitans flavus</name>
    <dbReference type="NCBI Taxonomy" id="1076124"/>
    <lineage>
        <taxon>Bacteria</taxon>
        <taxon>Bacillati</taxon>
        <taxon>Actinomycetota</taxon>
        <taxon>Actinomycetes</taxon>
        <taxon>Micromonosporales</taxon>
        <taxon>Micromonosporaceae</taxon>
    </lineage>
</organism>
<feature type="region of interest" description="Disordered" evidence="1">
    <location>
        <begin position="1"/>
        <end position="33"/>
    </location>
</feature>
<dbReference type="InterPro" id="IPR032584">
    <property type="entry name" value="DUF4913"/>
</dbReference>
<feature type="compositionally biased region" description="Basic and acidic residues" evidence="1">
    <location>
        <begin position="15"/>
        <end position="27"/>
    </location>
</feature>
<accession>A0A6F8XMH6</accession>
<dbReference type="EMBL" id="AP022870">
    <property type="protein sequence ID" value="BCB75013.1"/>
    <property type="molecule type" value="Genomic_DNA"/>
</dbReference>
<dbReference type="Pfam" id="PF16259">
    <property type="entry name" value="DUF4913"/>
    <property type="match status" value="1"/>
</dbReference>
<proteinExistence type="predicted"/>
<evidence type="ECO:0008006" key="4">
    <source>
        <dbReference type="Google" id="ProtNLM"/>
    </source>
</evidence>